<organism evidence="2 3">
    <name type="scientific">Neorickettsia findlayensis</name>
    <dbReference type="NCBI Taxonomy" id="2686014"/>
    <lineage>
        <taxon>Bacteria</taxon>
        <taxon>Pseudomonadati</taxon>
        <taxon>Pseudomonadota</taxon>
        <taxon>Alphaproteobacteria</taxon>
        <taxon>Rickettsiales</taxon>
        <taxon>Anaplasmataceae</taxon>
        <taxon>Neorickettsia</taxon>
    </lineage>
</organism>
<gene>
    <name evidence="2" type="ORF">GP480_02620</name>
</gene>
<evidence type="ECO:0000313" key="2">
    <source>
        <dbReference type="EMBL" id="QHD65327.1"/>
    </source>
</evidence>
<reference evidence="2 3" key="2">
    <citation type="journal article" date="2020" name="MBio">
        <title>Isolation and Molecular Analysis of a Novel Neorickettsia Species That Causes Potomac Horse Fever.</title>
        <authorList>
            <person name="Teymournejad O."/>
            <person name="Lin M."/>
            <person name="Bekebrede H."/>
            <person name="Kamr A."/>
            <person name="Toribio R.E."/>
            <person name="Arroyo L.G."/>
            <person name="Baird J.D."/>
            <person name="Rikihisa Y."/>
        </authorList>
    </citation>
    <scope>NUCLEOTIDE SEQUENCE [LARGE SCALE GENOMIC DNA]</scope>
    <source>
        <strain evidence="2 3">Fin17</strain>
    </source>
</reference>
<dbReference type="KEGG" id="nef:GP480_02620"/>
<protein>
    <submittedName>
        <fullName evidence="2">Uncharacterized protein</fullName>
    </submittedName>
</protein>
<name>A0A6P1GA23_9RICK</name>
<evidence type="ECO:0000313" key="3">
    <source>
        <dbReference type="Proteomes" id="UP000464912"/>
    </source>
</evidence>
<sequence length="297" mass="33536">MEKKVAEEIVEEIKRAIREALASFDGADSRYYQELYKYFYKQQKKIAKIAGLPLCTIEEIVMLVGKERILPIGKELFEEDVQYIVENLNSSDTRERDKLKIREKEQEEEKKEEQEVEEKLEEELGTDLFAKLSERKQKQDAKEILKKLLICMIAARMDPRRRAGESIESNARSAKIYGREGQVSLKDLVRAGVVSSAVLLRLNAQGISGDASLSVGKIRSFIATQFESIINLVRGENFGRLATRVPNKSQGLLTLANVNNSLGIFTEKASNLSVGNNVSAGFTPFVDRKSKESERGR</sequence>
<dbReference type="AlphaFoldDB" id="A0A6P1GA23"/>
<dbReference type="RefSeq" id="WP_160095619.1">
    <property type="nucleotide sequence ID" value="NZ_CP047224.1"/>
</dbReference>
<dbReference type="Proteomes" id="UP000464912">
    <property type="component" value="Chromosome"/>
</dbReference>
<keyword evidence="3" id="KW-1185">Reference proteome</keyword>
<feature type="coiled-coil region" evidence="1">
    <location>
        <begin position="94"/>
        <end position="126"/>
    </location>
</feature>
<evidence type="ECO:0000256" key="1">
    <source>
        <dbReference type="SAM" id="Coils"/>
    </source>
</evidence>
<dbReference type="EMBL" id="CP047224">
    <property type="protein sequence ID" value="QHD65327.1"/>
    <property type="molecule type" value="Genomic_DNA"/>
</dbReference>
<proteinExistence type="predicted"/>
<accession>A0A6P1GA23</accession>
<reference evidence="2 3" key="1">
    <citation type="journal article" date="2020" name="MBio">
        <title>Erratum for Teymournejad et al., 'Isolation and Molecular Analysis of a Novel Neorickettsia Species That Causes Potomac Horse Fever'.</title>
        <authorList>
            <person name="Teymournejad O."/>
            <person name="Lin M."/>
            <person name="Bekebrede H."/>
            <person name="Kamr A."/>
            <person name="Toribio R.E."/>
            <person name="Arroyo L.G."/>
            <person name="Baird J.D."/>
            <person name="Rikihisa Y."/>
        </authorList>
    </citation>
    <scope>NUCLEOTIDE SEQUENCE [LARGE SCALE GENOMIC DNA]</scope>
    <source>
        <strain evidence="2 3">Fin17</strain>
    </source>
</reference>
<keyword evidence="1" id="KW-0175">Coiled coil</keyword>